<reference evidence="1 2" key="1">
    <citation type="submission" date="2015-08" db="EMBL/GenBank/DDBJ databases">
        <title>Next Generation Sequencing and Analysis of the Genome of Puccinia sorghi L Schw, the Causal Agent of Maize Common Rust.</title>
        <authorList>
            <person name="Rochi L."/>
            <person name="Burguener G."/>
            <person name="Darino M."/>
            <person name="Turjanski A."/>
            <person name="Kreff E."/>
            <person name="Dieguez M.J."/>
            <person name="Sacco F."/>
        </authorList>
    </citation>
    <scope>NUCLEOTIDE SEQUENCE [LARGE SCALE GENOMIC DNA]</scope>
    <source>
        <strain evidence="1 2">RO10H11247</strain>
    </source>
</reference>
<organism evidence="1 2">
    <name type="scientific">Puccinia sorghi</name>
    <dbReference type="NCBI Taxonomy" id="27349"/>
    <lineage>
        <taxon>Eukaryota</taxon>
        <taxon>Fungi</taxon>
        <taxon>Dikarya</taxon>
        <taxon>Basidiomycota</taxon>
        <taxon>Pucciniomycotina</taxon>
        <taxon>Pucciniomycetes</taxon>
        <taxon>Pucciniales</taxon>
        <taxon>Pucciniaceae</taxon>
        <taxon>Puccinia</taxon>
    </lineage>
</organism>
<evidence type="ECO:0000313" key="1">
    <source>
        <dbReference type="EMBL" id="KNZ47148.1"/>
    </source>
</evidence>
<dbReference type="VEuPathDB" id="FungiDB:VP01_6643g1"/>
<keyword evidence="2" id="KW-1185">Reference proteome</keyword>
<dbReference type="Proteomes" id="UP000037035">
    <property type="component" value="Unassembled WGS sequence"/>
</dbReference>
<dbReference type="OrthoDB" id="2504515at2759"/>
<protein>
    <submittedName>
        <fullName evidence="1">Uncharacterized protein</fullName>
    </submittedName>
</protein>
<sequence length="179" mass="19071">TAFKASWPTCKPGWHNPKTKHKAEDCVQAKLKPAKSNASAKAAVDKSSNTESTKSISTAGGFLAIQKDSGMVAIKRALSATIKGEGEACFLDSGAIHHIIYKGRISLHMPKLAGTLISLGRLYEHECNIVCTGKDTFNLVKHGKPIILGVINNGTFSAKILVSSQVVSFKSSLKVLKPV</sequence>
<gene>
    <name evidence="1" type="ORF">VP01_6643g1</name>
</gene>
<feature type="non-terminal residue" evidence="1">
    <location>
        <position position="1"/>
    </location>
</feature>
<proteinExistence type="predicted"/>
<name>A0A0L6UEZ6_9BASI</name>
<dbReference type="AlphaFoldDB" id="A0A0L6UEZ6"/>
<evidence type="ECO:0000313" key="2">
    <source>
        <dbReference type="Proteomes" id="UP000037035"/>
    </source>
</evidence>
<dbReference type="EMBL" id="LAVV01011989">
    <property type="protein sequence ID" value="KNZ47148.1"/>
    <property type="molecule type" value="Genomic_DNA"/>
</dbReference>
<accession>A0A0L6UEZ6</accession>
<comment type="caution">
    <text evidence="1">The sequence shown here is derived from an EMBL/GenBank/DDBJ whole genome shotgun (WGS) entry which is preliminary data.</text>
</comment>